<evidence type="ECO:0000256" key="1">
    <source>
        <dbReference type="ARBA" id="ARBA00009500"/>
    </source>
</evidence>
<evidence type="ECO:0000313" key="4">
    <source>
        <dbReference type="EMBL" id="CAK8698321.1"/>
    </source>
</evidence>
<comment type="similarity">
    <text evidence="1 2">Belongs to the serpin family.</text>
</comment>
<dbReference type="InterPro" id="IPR042185">
    <property type="entry name" value="Serpin_sf_2"/>
</dbReference>
<evidence type="ECO:0000256" key="2">
    <source>
        <dbReference type="RuleBase" id="RU000411"/>
    </source>
</evidence>
<dbReference type="InterPro" id="IPR036186">
    <property type="entry name" value="Serpin_sf"/>
</dbReference>
<dbReference type="SMART" id="SM00093">
    <property type="entry name" value="SERPIN"/>
    <property type="match status" value="1"/>
</dbReference>
<dbReference type="InterPro" id="IPR000215">
    <property type="entry name" value="Serpin_fam"/>
</dbReference>
<accession>A0ABP0H2W7</accession>
<gene>
    <name evidence="4" type="ORF">CVLEPA_LOCUS31764</name>
</gene>
<dbReference type="Pfam" id="PF00079">
    <property type="entry name" value="Serpin"/>
    <property type="match status" value="1"/>
</dbReference>
<dbReference type="PANTHER" id="PTHR11461:SF211">
    <property type="entry name" value="GH10112P-RELATED"/>
    <property type="match status" value="1"/>
</dbReference>
<feature type="domain" description="Serpin" evidence="3">
    <location>
        <begin position="71"/>
        <end position="441"/>
    </location>
</feature>
<dbReference type="CDD" id="cd00172">
    <property type="entry name" value="serpin"/>
    <property type="match status" value="1"/>
</dbReference>
<dbReference type="PANTHER" id="PTHR11461">
    <property type="entry name" value="SERINE PROTEASE INHIBITOR, SERPIN"/>
    <property type="match status" value="1"/>
</dbReference>
<dbReference type="EMBL" id="CAWYQH010000174">
    <property type="protein sequence ID" value="CAK8698321.1"/>
    <property type="molecule type" value="Genomic_DNA"/>
</dbReference>
<comment type="caution">
    <text evidence="4">The sequence shown here is derived from an EMBL/GenBank/DDBJ whole genome shotgun (WGS) entry which is preliminary data.</text>
</comment>
<evidence type="ECO:0000259" key="3">
    <source>
        <dbReference type="SMART" id="SM00093"/>
    </source>
</evidence>
<reference evidence="4 5" key="1">
    <citation type="submission" date="2024-02" db="EMBL/GenBank/DDBJ databases">
        <authorList>
            <person name="Daric V."/>
            <person name="Darras S."/>
        </authorList>
    </citation>
    <scope>NUCLEOTIDE SEQUENCE [LARGE SCALE GENOMIC DNA]</scope>
</reference>
<dbReference type="InterPro" id="IPR042178">
    <property type="entry name" value="Serpin_sf_1"/>
</dbReference>
<keyword evidence="5" id="KW-1185">Reference proteome</keyword>
<dbReference type="InterPro" id="IPR023796">
    <property type="entry name" value="Serpin_dom"/>
</dbReference>
<dbReference type="Gene3D" id="3.30.497.10">
    <property type="entry name" value="Antithrombin, subunit I, domain 2"/>
    <property type="match status" value="1"/>
</dbReference>
<dbReference type="Proteomes" id="UP001642483">
    <property type="component" value="Unassembled WGS sequence"/>
</dbReference>
<dbReference type="InterPro" id="IPR023795">
    <property type="entry name" value="Serpin_CS"/>
</dbReference>
<organism evidence="4 5">
    <name type="scientific">Clavelina lepadiformis</name>
    <name type="common">Light-bulb sea squirt</name>
    <name type="synonym">Ascidia lepadiformis</name>
    <dbReference type="NCBI Taxonomy" id="159417"/>
    <lineage>
        <taxon>Eukaryota</taxon>
        <taxon>Metazoa</taxon>
        <taxon>Chordata</taxon>
        <taxon>Tunicata</taxon>
        <taxon>Ascidiacea</taxon>
        <taxon>Aplousobranchia</taxon>
        <taxon>Clavelinidae</taxon>
        <taxon>Clavelina</taxon>
    </lineage>
</organism>
<dbReference type="PROSITE" id="PS00284">
    <property type="entry name" value="SERPIN"/>
    <property type="match status" value="1"/>
</dbReference>
<proteinExistence type="inferred from homology"/>
<evidence type="ECO:0000313" key="5">
    <source>
        <dbReference type="Proteomes" id="UP001642483"/>
    </source>
</evidence>
<name>A0ABP0H2W7_CLALP</name>
<dbReference type="Gene3D" id="2.30.39.10">
    <property type="entry name" value="Alpha-1-antitrypsin, domain 1"/>
    <property type="match status" value="1"/>
</dbReference>
<sequence length="442" mass="50490">MDCPMRRTLILAFCILKITNAFYLPAYPIEDNERDTARIRMNLPLVRPLVEAFRLFASSLLSSTVIPSDGINPPSNFRDGNIVFSPMGVSSVLAILRLAAGGRTRDQLDRLSLFQLPGDVDDSYRTLQNMLFSPVGAYQKNQNNLKSANAIFFDRELPISMEFRANAEFYHSALIKSFDFQNFPEESRRDINNWVSKQTRGYLKELLSRNDVTAGTEIVLANAVFFLGQWKYAFNTPSTRLSTFTLQDGSRIQVPMMQQTALYRHRVSCRKQNKKNSCNSPNAPDIVEIPFKGERRHMVIMFPNDHFNLEQIQDRFSSELTQWRLDMVKGHVLLRLPKFRLESEIDLKESLQDIGLTSLFEQSKADFSRMTSRKIALSTFIHRAVIKVEESGLTSSAATGVVGMFRSFFPSTRVTVDRPFIFFIEDLPTGAIVFFGRVTDPR</sequence>
<dbReference type="SUPFAM" id="SSF56574">
    <property type="entry name" value="Serpins"/>
    <property type="match status" value="1"/>
</dbReference>
<protein>
    <recommendedName>
        <fullName evidence="3">Serpin domain-containing protein</fullName>
    </recommendedName>
</protein>